<keyword evidence="4" id="KW-1133">Transmembrane helix</keyword>
<evidence type="ECO:0000313" key="5">
    <source>
        <dbReference type="EMBL" id="PYY31458.1"/>
    </source>
</evidence>
<feature type="transmembrane region" description="Helical" evidence="4">
    <location>
        <begin position="262"/>
        <end position="283"/>
    </location>
</feature>
<dbReference type="GO" id="GO:0016020">
    <property type="term" value="C:membrane"/>
    <property type="evidence" value="ECO:0007669"/>
    <property type="project" value="InterPro"/>
</dbReference>
<protein>
    <submittedName>
        <fullName evidence="5">Spore germination protein KA</fullName>
    </submittedName>
</protein>
<dbReference type="PIRSF" id="PIRSF005690">
    <property type="entry name" value="GerBA"/>
    <property type="match status" value="1"/>
</dbReference>
<feature type="transmembrane region" description="Helical" evidence="4">
    <location>
        <begin position="393"/>
        <end position="412"/>
    </location>
</feature>
<dbReference type="InterPro" id="IPR050768">
    <property type="entry name" value="UPF0353/GerABKA_families"/>
</dbReference>
<evidence type="ECO:0000256" key="3">
    <source>
        <dbReference type="SAM" id="MobiDB-lite"/>
    </source>
</evidence>
<dbReference type="Proteomes" id="UP000247459">
    <property type="component" value="Unassembled WGS sequence"/>
</dbReference>
<feature type="region of interest" description="Disordered" evidence="3">
    <location>
        <begin position="488"/>
        <end position="507"/>
    </location>
</feature>
<sequence>MKVMSSAAQSDHEQKLISPNLIENTEYCKQVMGQSNDLMIRPLQCLHKWPSILLYIDGLVDVQILNQAILGSLLQTHDLPEFSAEDERLSYLQNDILAASDVLLVDNIQDVLNALLSGSAVLLIEGSIKGLKIGAAGWEDRAVSEPVSQTVVRGPMEGFNENLRTNTSLIRKRIRDPHLWIEEKEIGRVTKTKVAVLYLEHIVDKEVVEELRRRLDEIDIDSILEGGYIEELVQDKTGTIFPTVYNSERPDTVSAALLEGRVAIIVDGTPFVLLVPALFVHFFQSAEDYYQRADISTLIRMIRYLAFFIALLAPSFYIAISTFHQEMLPTNLLISLAAQREGVPFPAFIEAILMELTYEILREAGIRIPKTVGQAVSIVGTLVIGQAAVDAGVVSAAMVIIVSITAISSYVIPENGLSISVRILRFVLMILAAAFGFYGILVVLLITVTHLCSLRSFGVPYMSPFAPLVQKDLKDTIFRVPWSHMKTRPLSTGTPNKTRQSNKKMKR</sequence>
<name>A0A2W0CVD7_9BACL</name>
<comment type="caution">
    <text evidence="5">The sequence shown here is derived from an EMBL/GenBank/DDBJ whole genome shotgun (WGS) entry which is preliminary data.</text>
</comment>
<dbReference type="InterPro" id="IPR004995">
    <property type="entry name" value="Spore_Ger"/>
</dbReference>
<keyword evidence="4" id="KW-0812">Transmembrane</keyword>
<dbReference type="Pfam" id="PF03323">
    <property type="entry name" value="GerA"/>
    <property type="match status" value="1"/>
</dbReference>
<dbReference type="PANTHER" id="PTHR22550">
    <property type="entry name" value="SPORE GERMINATION PROTEIN"/>
    <property type="match status" value="1"/>
</dbReference>
<keyword evidence="2 4" id="KW-0472">Membrane</keyword>
<dbReference type="AlphaFoldDB" id="A0A2W0CVD7"/>
<feature type="transmembrane region" description="Helical" evidence="4">
    <location>
        <begin position="424"/>
        <end position="446"/>
    </location>
</feature>
<organism evidence="5 6">
    <name type="scientific">Paenibacillus illinoisensis</name>
    <dbReference type="NCBI Taxonomy" id="59845"/>
    <lineage>
        <taxon>Bacteria</taxon>
        <taxon>Bacillati</taxon>
        <taxon>Bacillota</taxon>
        <taxon>Bacilli</taxon>
        <taxon>Bacillales</taxon>
        <taxon>Paenibacillaceae</taxon>
        <taxon>Paenibacillus</taxon>
    </lineage>
</organism>
<evidence type="ECO:0000313" key="6">
    <source>
        <dbReference type="Proteomes" id="UP000247459"/>
    </source>
</evidence>
<evidence type="ECO:0000256" key="1">
    <source>
        <dbReference type="ARBA" id="ARBA00005278"/>
    </source>
</evidence>
<gene>
    <name evidence="5" type="ORF">PIL02S_00099</name>
</gene>
<comment type="similarity">
    <text evidence="1">Belongs to the GerABKA family.</text>
</comment>
<proteinExistence type="inferred from homology"/>
<accession>A0A2W0CVD7</accession>
<evidence type="ECO:0000256" key="2">
    <source>
        <dbReference type="ARBA" id="ARBA00023136"/>
    </source>
</evidence>
<feature type="compositionally biased region" description="Polar residues" evidence="3">
    <location>
        <begin position="489"/>
        <end position="499"/>
    </location>
</feature>
<reference evidence="5 6" key="1">
    <citation type="submission" date="2018-01" db="EMBL/GenBank/DDBJ databases">
        <title>Genome sequence of the PGP bacterium Paenibacillus illinoisensis E3.</title>
        <authorList>
            <person name="Rolli E."/>
            <person name="Marasco R."/>
            <person name="Bessem C."/>
            <person name="Michoud G."/>
            <person name="Gaiarsa S."/>
            <person name="Borin S."/>
            <person name="Daffonchio D."/>
        </authorList>
    </citation>
    <scope>NUCLEOTIDE SEQUENCE [LARGE SCALE GENOMIC DNA]</scope>
    <source>
        <strain evidence="5 6">E3</strain>
    </source>
</reference>
<feature type="transmembrane region" description="Helical" evidence="4">
    <location>
        <begin position="304"/>
        <end position="323"/>
    </location>
</feature>
<dbReference type="GO" id="GO:0009847">
    <property type="term" value="P:spore germination"/>
    <property type="evidence" value="ECO:0007669"/>
    <property type="project" value="InterPro"/>
</dbReference>
<dbReference type="EMBL" id="PRLG01000001">
    <property type="protein sequence ID" value="PYY31458.1"/>
    <property type="molecule type" value="Genomic_DNA"/>
</dbReference>
<dbReference type="PANTHER" id="PTHR22550:SF5">
    <property type="entry name" value="LEUCINE ZIPPER PROTEIN 4"/>
    <property type="match status" value="1"/>
</dbReference>
<evidence type="ECO:0000256" key="4">
    <source>
        <dbReference type="SAM" id="Phobius"/>
    </source>
</evidence>